<proteinExistence type="predicted"/>
<name>A0ABR1KY48_9PEZI</name>
<protein>
    <submittedName>
        <fullName evidence="1">Uncharacterized protein</fullName>
    </submittedName>
</protein>
<comment type="caution">
    <text evidence="1">The sequence shown here is derived from an EMBL/GenBank/DDBJ whole genome shotgun (WGS) entry which is preliminary data.</text>
</comment>
<sequence length="87" mass="9519">MNRHLLTAWLRLLNPGDQVRAGPCATLASEFDIFASGAGQAFAHAKKKKLVVLHLQDPVCRDCHDVMVRNKGHRPCHIRLASGVGVP</sequence>
<gene>
    <name evidence="1" type="ORF">IWZ03DRAFT_370459</name>
</gene>
<organism evidence="1 2">
    <name type="scientific">Phyllosticta citriasiana</name>
    <dbReference type="NCBI Taxonomy" id="595635"/>
    <lineage>
        <taxon>Eukaryota</taxon>
        <taxon>Fungi</taxon>
        <taxon>Dikarya</taxon>
        <taxon>Ascomycota</taxon>
        <taxon>Pezizomycotina</taxon>
        <taxon>Dothideomycetes</taxon>
        <taxon>Dothideomycetes incertae sedis</taxon>
        <taxon>Botryosphaeriales</taxon>
        <taxon>Phyllostictaceae</taxon>
        <taxon>Phyllosticta</taxon>
    </lineage>
</organism>
<evidence type="ECO:0000313" key="1">
    <source>
        <dbReference type="EMBL" id="KAK7522171.1"/>
    </source>
</evidence>
<accession>A0ABR1KY48</accession>
<dbReference type="Proteomes" id="UP001363622">
    <property type="component" value="Unassembled WGS sequence"/>
</dbReference>
<dbReference type="EMBL" id="JBBPHU010000002">
    <property type="protein sequence ID" value="KAK7522171.1"/>
    <property type="molecule type" value="Genomic_DNA"/>
</dbReference>
<evidence type="ECO:0000313" key="2">
    <source>
        <dbReference type="Proteomes" id="UP001363622"/>
    </source>
</evidence>
<reference evidence="1 2" key="1">
    <citation type="submission" date="2024-04" db="EMBL/GenBank/DDBJ databases">
        <title>Phyllosticta paracitricarpa is synonymous to the EU quarantine fungus P. citricarpa based on phylogenomic analyses.</title>
        <authorList>
            <consortium name="Lawrence Berkeley National Laboratory"/>
            <person name="Van Ingen-Buijs V.A."/>
            <person name="Van Westerhoven A.C."/>
            <person name="Haridas S."/>
            <person name="Skiadas P."/>
            <person name="Martin F."/>
            <person name="Groenewald J.Z."/>
            <person name="Crous P.W."/>
            <person name="Seidl M.F."/>
        </authorList>
    </citation>
    <scope>NUCLEOTIDE SEQUENCE [LARGE SCALE GENOMIC DNA]</scope>
    <source>
        <strain evidence="1 2">CBS 123371</strain>
    </source>
</reference>
<keyword evidence="2" id="KW-1185">Reference proteome</keyword>